<evidence type="ECO:0000259" key="5">
    <source>
        <dbReference type="PROSITE" id="PS50987"/>
    </source>
</evidence>
<dbReference type="PRINTS" id="PR00778">
    <property type="entry name" value="HTHARSR"/>
</dbReference>
<name>A0A0G3G5D7_9GAMM</name>
<dbReference type="RefSeq" id="WP_047250921.1">
    <property type="nucleotide sequence ID" value="NZ_CP011367.1"/>
</dbReference>
<keyword evidence="7" id="KW-1185">Reference proteome</keyword>
<dbReference type="Pfam" id="PF00581">
    <property type="entry name" value="Rhodanese"/>
    <property type="match status" value="1"/>
</dbReference>
<feature type="domain" description="HTH arsR-type" evidence="5">
    <location>
        <begin position="9"/>
        <end position="103"/>
    </location>
</feature>
<keyword evidence="3" id="KW-0804">Transcription</keyword>
<gene>
    <name evidence="6" type="ORF">TVD_04505</name>
</gene>
<evidence type="ECO:0000259" key="4">
    <source>
        <dbReference type="PROSITE" id="PS50206"/>
    </source>
</evidence>
<dbReference type="InterPro" id="IPR051011">
    <property type="entry name" value="Metal_resp_trans_reg"/>
</dbReference>
<dbReference type="Gene3D" id="1.10.10.10">
    <property type="entry name" value="Winged helix-like DNA-binding domain superfamily/Winged helix DNA-binding domain"/>
    <property type="match status" value="1"/>
</dbReference>
<dbReference type="SMART" id="SM00450">
    <property type="entry name" value="RHOD"/>
    <property type="match status" value="1"/>
</dbReference>
<keyword evidence="2" id="KW-0238">DNA-binding</keyword>
<evidence type="ECO:0000256" key="2">
    <source>
        <dbReference type="ARBA" id="ARBA00023125"/>
    </source>
</evidence>
<organism evidence="6 7">
    <name type="scientific">Thioalkalivibrio versutus</name>
    <dbReference type="NCBI Taxonomy" id="106634"/>
    <lineage>
        <taxon>Bacteria</taxon>
        <taxon>Pseudomonadati</taxon>
        <taxon>Pseudomonadota</taxon>
        <taxon>Gammaproteobacteria</taxon>
        <taxon>Chromatiales</taxon>
        <taxon>Ectothiorhodospiraceae</taxon>
        <taxon>Thioalkalivibrio</taxon>
    </lineage>
</organism>
<dbReference type="InterPro" id="IPR001845">
    <property type="entry name" value="HTH_ArsR_DNA-bd_dom"/>
</dbReference>
<dbReference type="CDD" id="cd00158">
    <property type="entry name" value="RHOD"/>
    <property type="match status" value="1"/>
</dbReference>
<evidence type="ECO:0000256" key="1">
    <source>
        <dbReference type="ARBA" id="ARBA00023015"/>
    </source>
</evidence>
<dbReference type="GO" id="GO:0003677">
    <property type="term" value="F:DNA binding"/>
    <property type="evidence" value="ECO:0007669"/>
    <property type="project" value="UniProtKB-KW"/>
</dbReference>
<dbReference type="InterPro" id="IPR011991">
    <property type="entry name" value="ArsR-like_HTH"/>
</dbReference>
<evidence type="ECO:0000256" key="3">
    <source>
        <dbReference type="ARBA" id="ARBA00023163"/>
    </source>
</evidence>
<dbReference type="EMBL" id="CP011367">
    <property type="protein sequence ID" value="AKJ94677.1"/>
    <property type="molecule type" value="Genomic_DNA"/>
</dbReference>
<dbReference type="InterPro" id="IPR036873">
    <property type="entry name" value="Rhodanese-like_dom_sf"/>
</dbReference>
<proteinExistence type="predicted"/>
<dbReference type="Pfam" id="PF01022">
    <property type="entry name" value="HTH_5"/>
    <property type="match status" value="1"/>
</dbReference>
<dbReference type="NCBIfam" id="NF033788">
    <property type="entry name" value="HTH_metalloreg"/>
    <property type="match status" value="1"/>
</dbReference>
<keyword evidence="1" id="KW-0805">Transcription regulation</keyword>
<evidence type="ECO:0000313" key="7">
    <source>
        <dbReference type="Proteomes" id="UP000064201"/>
    </source>
</evidence>
<evidence type="ECO:0000313" key="6">
    <source>
        <dbReference type="EMBL" id="AKJ94677.1"/>
    </source>
</evidence>
<dbReference type="GO" id="GO:0003700">
    <property type="term" value="F:DNA-binding transcription factor activity"/>
    <property type="evidence" value="ECO:0007669"/>
    <property type="project" value="InterPro"/>
</dbReference>
<dbReference type="InterPro" id="IPR036388">
    <property type="entry name" value="WH-like_DNA-bd_sf"/>
</dbReference>
<dbReference type="KEGG" id="tvr:TVD_04505"/>
<dbReference type="AlphaFoldDB" id="A0A0G3G5D7"/>
<reference evidence="6 7" key="1">
    <citation type="submission" date="2015-04" db="EMBL/GenBank/DDBJ databases">
        <title>Complete Sequence for the Genome of the Thioalkalivibrio versutus D301.</title>
        <authorList>
            <person name="Mu T."/>
            <person name="Zhou J."/>
            <person name="Xu X."/>
        </authorList>
    </citation>
    <scope>NUCLEOTIDE SEQUENCE [LARGE SCALE GENOMIC DNA]</scope>
    <source>
        <strain evidence="6 7">D301</strain>
    </source>
</reference>
<feature type="domain" description="Rhodanese" evidence="4">
    <location>
        <begin position="133"/>
        <end position="222"/>
    </location>
</feature>
<dbReference type="STRING" id="106634.TVD_04505"/>
<dbReference type="Gene3D" id="3.40.250.10">
    <property type="entry name" value="Rhodanese-like domain"/>
    <property type="match status" value="1"/>
</dbReference>
<dbReference type="PANTHER" id="PTHR43132:SF8">
    <property type="entry name" value="HTH-TYPE TRANSCRIPTIONAL REGULATOR KMTR"/>
    <property type="match status" value="1"/>
</dbReference>
<sequence length="232" mass="25984">MNAVSGRELKDLLYEQVARIARAAASPKRLELIEVLVQGEKSVDQLAADAELSVKLTSAHLKELRQARLVESRREGRHMFYRLVDQHVADFWVMLRTLAEERLLELQAATREMAEGPGELAPMAGPELLEQARRGDLIVLDVRPGMEYANAHLPYARSIPISELRNRLGELPSDRPVVAYCRGPYCLMASEAVEILAAHGFQATRFEDGVAEWRYHGLPLATVSNEDKENAT</sequence>
<dbReference type="PANTHER" id="PTHR43132">
    <property type="entry name" value="ARSENICAL RESISTANCE OPERON REPRESSOR ARSR-RELATED"/>
    <property type="match status" value="1"/>
</dbReference>
<dbReference type="PATRIC" id="fig|106634.4.peg.921"/>
<dbReference type="PROSITE" id="PS50206">
    <property type="entry name" value="RHODANESE_3"/>
    <property type="match status" value="1"/>
</dbReference>
<dbReference type="SUPFAM" id="SSF52821">
    <property type="entry name" value="Rhodanese/Cell cycle control phosphatase"/>
    <property type="match status" value="1"/>
</dbReference>
<dbReference type="InterPro" id="IPR036390">
    <property type="entry name" value="WH_DNA-bd_sf"/>
</dbReference>
<dbReference type="SUPFAM" id="SSF46785">
    <property type="entry name" value="Winged helix' DNA-binding domain"/>
    <property type="match status" value="1"/>
</dbReference>
<dbReference type="CDD" id="cd00090">
    <property type="entry name" value="HTH_ARSR"/>
    <property type="match status" value="1"/>
</dbReference>
<dbReference type="PROSITE" id="PS50987">
    <property type="entry name" value="HTH_ARSR_2"/>
    <property type="match status" value="1"/>
</dbReference>
<dbReference type="SMART" id="SM00418">
    <property type="entry name" value="HTH_ARSR"/>
    <property type="match status" value="1"/>
</dbReference>
<dbReference type="InterPro" id="IPR001763">
    <property type="entry name" value="Rhodanese-like_dom"/>
</dbReference>
<dbReference type="OrthoDB" id="9814704at2"/>
<dbReference type="Proteomes" id="UP000064201">
    <property type="component" value="Chromosome"/>
</dbReference>
<accession>A0A0G3G5D7</accession>
<protein>
    <submittedName>
        <fullName evidence="6">ArsR family transcriptional regulator</fullName>
    </submittedName>
</protein>